<accession>A0AAD7FQH5</accession>
<reference evidence="1" key="1">
    <citation type="submission" date="2023-03" db="EMBL/GenBank/DDBJ databases">
        <title>Massive genome expansion in bonnet fungi (Mycena s.s.) driven by repeated elements and novel gene families across ecological guilds.</title>
        <authorList>
            <consortium name="Lawrence Berkeley National Laboratory"/>
            <person name="Harder C.B."/>
            <person name="Miyauchi S."/>
            <person name="Viragh M."/>
            <person name="Kuo A."/>
            <person name="Thoen E."/>
            <person name="Andreopoulos B."/>
            <person name="Lu D."/>
            <person name="Skrede I."/>
            <person name="Drula E."/>
            <person name="Henrissat B."/>
            <person name="Morin E."/>
            <person name="Kohler A."/>
            <person name="Barry K."/>
            <person name="LaButti K."/>
            <person name="Morin E."/>
            <person name="Salamov A."/>
            <person name="Lipzen A."/>
            <person name="Mereny Z."/>
            <person name="Hegedus B."/>
            <person name="Baldrian P."/>
            <person name="Stursova M."/>
            <person name="Weitz H."/>
            <person name="Taylor A."/>
            <person name="Grigoriev I.V."/>
            <person name="Nagy L.G."/>
            <person name="Martin F."/>
            <person name="Kauserud H."/>
        </authorList>
    </citation>
    <scope>NUCLEOTIDE SEQUENCE</scope>
    <source>
        <strain evidence="1">CBHHK067</strain>
    </source>
</reference>
<dbReference type="EMBL" id="JARKIE010000452">
    <property type="protein sequence ID" value="KAJ7637784.1"/>
    <property type="molecule type" value="Genomic_DNA"/>
</dbReference>
<evidence type="ECO:0000313" key="1">
    <source>
        <dbReference type="EMBL" id="KAJ7637784.1"/>
    </source>
</evidence>
<dbReference type="AlphaFoldDB" id="A0AAD7FQH5"/>
<dbReference type="Proteomes" id="UP001221757">
    <property type="component" value="Unassembled WGS sequence"/>
</dbReference>
<proteinExistence type="predicted"/>
<comment type="caution">
    <text evidence="1">The sequence shown here is derived from an EMBL/GenBank/DDBJ whole genome shotgun (WGS) entry which is preliminary data.</text>
</comment>
<name>A0AAD7FQH5_MYCRO</name>
<evidence type="ECO:0000313" key="2">
    <source>
        <dbReference type="Proteomes" id="UP001221757"/>
    </source>
</evidence>
<keyword evidence="2" id="KW-1185">Reference proteome</keyword>
<sequence length="331" mass="36824">MSVVLWDFSGTSTALATGILGLGLEFCPKLCLWPIFAPAASLPLQSLPLWFDADTIARTITPASAPSDARGCLGFWHLECVDRFNCRSEAKACLVEYYSAKSKRRGMMLRIELSVHAHIPLGKLATVGGDLLDFQVHFPDSELSKVEPRVGPWRAYGSPVGTDITALDTQWKRIVVPAGSEKDLNFVSYSSIPDIWYIRKSWISQAPRLLESGIATGVKLDDLCLIGTVYLSIRIHYPVQSTDPSSNMPYLFVSSPAARFEKDGRIWIEISPPDQQYYWSFDPSGEDQLGEDLPGQLFLPEVTLTVNVYGDSWTTAQYNLLRTFHEPKGVN</sequence>
<protein>
    <submittedName>
        <fullName evidence="1">Uncharacterized protein</fullName>
    </submittedName>
</protein>
<organism evidence="1 2">
    <name type="scientific">Mycena rosella</name>
    <name type="common">Pink bonnet</name>
    <name type="synonym">Agaricus rosellus</name>
    <dbReference type="NCBI Taxonomy" id="1033263"/>
    <lineage>
        <taxon>Eukaryota</taxon>
        <taxon>Fungi</taxon>
        <taxon>Dikarya</taxon>
        <taxon>Basidiomycota</taxon>
        <taxon>Agaricomycotina</taxon>
        <taxon>Agaricomycetes</taxon>
        <taxon>Agaricomycetidae</taxon>
        <taxon>Agaricales</taxon>
        <taxon>Marasmiineae</taxon>
        <taxon>Mycenaceae</taxon>
        <taxon>Mycena</taxon>
    </lineage>
</organism>
<gene>
    <name evidence="1" type="ORF">B0H17DRAFT_1187356</name>
</gene>